<dbReference type="KEGG" id="alq:C7Y71_005195"/>
<proteinExistence type="predicted"/>
<sequence>MMLNDWSLKGILYIEVFLFMISLAAFWFFWASFDLTSWNIARYAPANLNQNLHQNNSKIIQA</sequence>
<reference evidence="2 3" key="1">
    <citation type="submission" date="2018-11" db="EMBL/GenBank/DDBJ databases">
        <authorList>
            <person name="Na S.W."/>
            <person name="Baik M."/>
        </authorList>
    </citation>
    <scope>NUCLEOTIDE SEQUENCE [LARGE SCALE GENOMIC DNA]</scope>
    <source>
        <strain evidence="2 3">E39</strain>
    </source>
</reference>
<organism evidence="2 3">
    <name type="scientific">Pseudoprevotella muciniphila</name>
    <dbReference type="NCBI Taxonomy" id="2133944"/>
    <lineage>
        <taxon>Bacteria</taxon>
        <taxon>Pseudomonadati</taxon>
        <taxon>Bacteroidota</taxon>
        <taxon>Bacteroidia</taxon>
        <taxon>Bacteroidales</taxon>
        <taxon>Prevotellaceae</taxon>
        <taxon>Pseudoprevotella</taxon>
    </lineage>
</organism>
<feature type="transmembrane region" description="Helical" evidence="1">
    <location>
        <begin position="12"/>
        <end position="30"/>
    </location>
</feature>
<keyword evidence="1" id="KW-0472">Membrane</keyword>
<accession>A0A5P8E5Z2</accession>
<dbReference type="EMBL" id="CP033459">
    <property type="protein sequence ID" value="QFQ12459.1"/>
    <property type="molecule type" value="Genomic_DNA"/>
</dbReference>
<evidence type="ECO:0000313" key="2">
    <source>
        <dbReference type="EMBL" id="QFQ12459.1"/>
    </source>
</evidence>
<keyword evidence="1" id="KW-0812">Transmembrane</keyword>
<evidence type="ECO:0000313" key="3">
    <source>
        <dbReference type="Proteomes" id="UP000249375"/>
    </source>
</evidence>
<evidence type="ECO:0000256" key="1">
    <source>
        <dbReference type="SAM" id="Phobius"/>
    </source>
</evidence>
<name>A0A5P8E5Z2_9BACT</name>
<dbReference type="Proteomes" id="UP000249375">
    <property type="component" value="Chromosome"/>
</dbReference>
<dbReference type="AlphaFoldDB" id="A0A5P8E5Z2"/>
<protein>
    <submittedName>
        <fullName evidence="2">Uncharacterized protein</fullName>
    </submittedName>
</protein>
<gene>
    <name evidence="2" type="ORF">C7Y71_005195</name>
</gene>
<keyword evidence="3" id="KW-1185">Reference proteome</keyword>
<keyword evidence="1" id="KW-1133">Transmembrane helix</keyword>